<dbReference type="Proteomes" id="UP000663722">
    <property type="component" value="Chromosome"/>
</dbReference>
<sequence>MSAAQKFFPKLKNRADQFFASLQNFSNTQCKKTLRSVFELLFIRSSLRRHDSL</sequence>
<dbReference type="EMBL" id="CP061800">
    <property type="protein sequence ID" value="QTA91114.1"/>
    <property type="molecule type" value="Genomic_DNA"/>
</dbReference>
<accession>A0A975BSQ3</accession>
<dbReference type="KEGG" id="dmm:dnm_071790"/>
<name>A0A975BSQ3_9BACT</name>
<gene>
    <name evidence="1" type="ORF">dnm_071790</name>
</gene>
<evidence type="ECO:0000313" key="2">
    <source>
        <dbReference type="Proteomes" id="UP000663722"/>
    </source>
</evidence>
<dbReference type="AlphaFoldDB" id="A0A975BSQ3"/>
<reference evidence="1" key="1">
    <citation type="journal article" date="2021" name="Microb. Physiol.">
        <title>Proteogenomic Insights into the Physiology of Marine, Sulfate-Reducing, Filamentous Desulfonema limicola and Desulfonema magnum.</title>
        <authorList>
            <person name="Schnaars V."/>
            <person name="Wohlbrand L."/>
            <person name="Scheve S."/>
            <person name="Hinrichs C."/>
            <person name="Reinhardt R."/>
            <person name="Rabus R."/>
        </authorList>
    </citation>
    <scope>NUCLEOTIDE SEQUENCE</scope>
    <source>
        <strain evidence="1">4be13</strain>
    </source>
</reference>
<protein>
    <submittedName>
        <fullName evidence="1">Uncharacterized protein</fullName>
    </submittedName>
</protein>
<proteinExistence type="predicted"/>
<keyword evidence="2" id="KW-1185">Reference proteome</keyword>
<evidence type="ECO:0000313" key="1">
    <source>
        <dbReference type="EMBL" id="QTA91114.1"/>
    </source>
</evidence>
<organism evidence="1 2">
    <name type="scientific">Desulfonema magnum</name>
    <dbReference type="NCBI Taxonomy" id="45655"/>
    <lineage>
        <taxon>Bacteria</taxon>
        <taxon>Pseudomonadati</taxon>
        <taxon>Thermodesulfobacteriota</taxon>
        <taxon>Desulfobacteria</taxon>
        <taxon>Desulfobacterales</taxon>
        <taxon>Desulfococcaceae</taxon>
        <taxon>Desulfonema</taxon>
    </lineage>
</organism>